<gene>
    <name evidence="1" type="ORF">HYQ43_05975</name>
</gene>
<sequence>MGVFSKTRLLQILLSRRAKIRVTLQAFVPSLCHEGEMPKMLQESGRKKQLFSLG</sequence>
<evidence type="ECO:0000313" key="1">
    <source>
        <dbReference type="EMBL" id="QLH13806.1"/>
    </source>
</evidence>
<name>A0A7H9BS40_PARPN</name>
<accession>A0A7H9BS40</accession>
<organism evidence="1 2">
    <name type="scientific">Paracoccus pantotrophus</name>
    <name type="common">Thiosphaera pantotropha</name>
    <dbReference type="NCBI Taxonomy" id="82367"/>
    <lineage>
        <taxon>Bacteria</taxon>
        <taxon>Pseudomonadati</taxon>
        <taxon>Pseudomonadota</taxon>
        <taxon>Alphaproteobacteria</taxon>
        <taxon>Rhodobacterales</taxon>
        <taxon>Paracoccaceae</taxon>
        <taxon>Paracoccus</taxon>
    </lineage>
</organism>
<dbReference type="RefSeq" id="WP_155984368.1">
    <property type="nucleotide sequence ID" value="NZ_CP038206.1"/>
</dbReference>
<reference evidence="1 2" key="1">
    <citation type="submission" date="2020-07" db="EMBL/GenBank/DDBJ databases">
        <title>The complete genome of Paracoccus pantotrophus ACCC 10489.</title>
        <authorList>
            <person name="Si Y."/>
        </authorList>
    </citation>
    <scope>NUCLEOTIDE SEQUENCE [LARGE SCALE GENOMIC DNA]</scope>
    <source>
        <strain evidence="1 2">ACCC10489</strain>
    </source>
</reference>
<dbReference type="AlphaFoldDB" id="A0A7H9BS40"/>
<evidence type="ECO:0000313" key="2">
    <source>
        <dbReference type="Proteomes" id="UP000509322"/>
    </source>
</evidence>
<proteinExistence type="predicted"/>
<protein>
    <submittedName>
        <fullName evidence="1">Uncharacterized protein</fullName>
    </submittedName>
</protein>
<dbReference type="Proteomes" id="UP000509322">
    <property type="component" value="Chromosome 1"/>
</dbReference>
<dbReference type="EMBL" id="CP058689">
    <property type="protein sequence ID" value="QLH13806.1"/>
    <property type="molecule type" value="Genomic_DNA"/>
</dbReference>